<evidence type="ECO:0008006" key="5">
    <source>
        <dbReference type="Google" id="ProtNLM"/>
    </source>
</evidence>
<evidence type="ECO:0000256" key="1">
    <source>
        <dbReference type="SAM" id="MobiDB-lite"/>
    </source>
</evidence>
<reference evidence="3 4" key="1">
    <citation type="submission" date="2020-08" db="EMBL/GenBank/DDBJ databases">
        <title>Sequencing the genomes of 1000 actinobacteria strains.</title>
        <authorList>
            <person name="Klenk H.-P."/>
        </authorList>
    </citation>
    <scope>NUCLEOTIDE SEQUENCE [LARGE SCALE GENOMIC DNA]</scope>
    <source>
        <strain evidence="3 4">DSM 44230</strain>
    </source>
</reference>
<evidence type="ECO:0000313" key="4">
    <source>
        <dbReference type="Proteomes" id="UP000533598"/>
    </source>
</evidence>
<feature type="transmembrane region" description="Helical" evidence="2">
    <location>
        <begin position="50"/>
        <end position="72"/>
    </location>
</feature>
<comment type="caution">
    <text evidence="3">The sequence shown here is derived from an EMBL/GenBank/DDBJ whole genome shotgun (WGS) entry which is preliminary data.</text>
</comment>
<keyword evidence="2" id="KW-0472">Membrane</keyword>
<dbReference type="EMBL" id="JACHMH010000001">
    <property type="protein sequence ID" value="MBB4678744.1"/>
    <property type="molecule type" value="Genomic_DNA"/>
</dbReference>
<dbReference type="RefSeq" id="WP_185004578.1">
    <property type="nucleotide sequence ID" value="NZ_BAAAUI010000010.1"/>
</dbReference>
<dbReference type="InterPro" id="IPR047789">
    <property type="entry name" value="CU044_5270-like"/>
</dbReference>
<name>A0A7W7FXB9_9PSEU</name>
<dbReference type="Proteomes" id="UP000533598">
    <property type="component" value="Unassembled WGS sequence"/>
</dbReference>
<sequence length="330" mass="35710">MKRDDDVRALAELAPAPPERDFPAGRARQRELHLLHAITTAQRTRSARRIWLLAGAAVVVVLGLVAATTLFGPTPAAVAATPKPLSYKQDGRPEDAIGLLRQIADATDKLPNPVPATDHLKRIGWFLTRNSYSNAVVPEEIESWLNPDGTGRTVKRSGVPEFPDQAARDRWIADGLSTEAGRPQVTTGPQFRHWPDRPPTDPAELARWLQKDHPPANGAGEVLVAITDLLRERALTPAERAAVLRVLATVPGLVYQGSTTDRLGRTGRAFALTNSLRGLPTRHTLIVSQDNGIILGEEQMLTESSGKLGLPVPSVVGYTVFELADHAAVP</sequence>
<keyword evidence="2" id="KW-0812">Transmembrane</keyword>
<accession>A0A7W7FXB9</accession>
<gene>
    <name evidence="3" type="ORF">HNR67_004862</name>
</gene>
<evidence type="ECO:0000256" key="2">
    <source>
        <dbReference type="SAM" id="Phobius"/>
    </source>
</evidence>
<dbReference type="NCBIfam" id="NF038083">
    <property type="entry name" value="CU044_5270_fam"/>
    <property type="match status" value="1"/>
</dbReference>
<evidence type="ECO:0000313" key="3">
    <source>
        <dbReference type="EMBL" id="MBB4678744.1"/>
    </source>
</evidence>
<organism evidence="3 4">
    <name type="scientific">Crossiella cryophila</name>
    <dbReference type="NCBI Taxonomy" id="43355"/>
    <lineage>
        <taxon>Bacteria</taxon>
        <taxon>Bacillati</taxon>
        <taxon>Actinomycetota</taxon>
        <taxon>Actinomycetes</taxon>
        <taxon>Pseudonocardiales</taxon>
        <taxon>Pseudonocardiaceae</taxon>
        <taxon>Crossiella</taxon>
    </lineage>
</organism>
<keyword evidence="2" id="KW-1133">Transmembrane helix</keyword>
<feature type="region of interest" description="Disordered" evidence="1">
    <location>
        <begin position="180"/>
        <end position="201"/>
    </location>
</feature>
<dbReference type="AlphaFoldDB" id="A0A7W7FXB9"/>
<protein>
    <recommendedName>
        <fullName evidence="5">CU044_5270 family protein</fullName>
    </recommendedName>
</protein>
<keyword evidence="4" id="KW-1185">Reference proteome</keyword>
<proteinExistence type="predicted"/>